<accession>A0A917KHB5</accession>
<dbReference type="InterPro" id="IPR013097">
    <property type="entry name" value="Dabb"/>
</dbReference>
<reference evidence="2" key="1">
    <citation type="journal article" date="2014" name="Int. J. Syst. Evol. Microbiol.">
        <title>Complete genome sequence of Corynebacterium casei LMG S-19264T (=DSM 44701T), isolated from a smear-ripened cheese.</title>
        <authorList>
            <consortium name="US DOE Joint Genome Institute (JGI-PGF)"/>
            <person name="Walter F."/>
            <person name="Albersmeier A."/>
            <person name="Kalinowski J."/>
            <person name="Ruckert C."/>
        </authorList>
    </citation>
    <scope>NUCLEOTIDE SEQUENCE</scope>
    <source>
        <strain evidence="2">JCM 18487</strain>
    </source>
</reference>
<dbReference type="AlphaFoldDB" id="A0A917KHB5"/>
<evidence type="ECO:0000259" key="1">
    <source>
        <dbReference type="PROSITE" id="PS51502"/>
    </source>
</evidence>
<dbReference type="RefSeq" id="WP_188883360.1">
    <property type="nucleotide sequence ID" value="NZ_BMOY01000056.1"/>
</dbReference>
<dbReference type="Pfam" id="PF07876">
    <property type="entry name" value="Dabb"/>
    <property type="match status" value="1"/>
</dbReference>
<dbReference type="SUPFAM" id="SSF54909">
    <property type="entry name" value="Dimeric alpha+beta barrel"/>
    <property type="match status" value="1"/>
</dbReference>
<evidence type="ECO:0000313" key="3">
    <source>
        <dbReference type="Proteomes" id="UP000637695"/>
    </source>
</evidence>
<dbReference type="SMART" id="SM00886">
    <property type="entry name" value="Dabb"/>
    <property type="match status" value="1"/>
</dbReference>
<dbReference type="EMBL" id="BMOY01000056">
    <property type="protein sequence ID" value="GGJ13573.1"/>
    <property type="molecule type" value="Genomic_DNA"/>
</dbReference>
<gene>
    <name evidence="2" type="ORF">GCM10010885_23590</name>
</gene>
<feature type="domain" description="Stress-response A/B barrel" evidence="1">
    <location>
        <begin position="2"/>
        <end position="93"/>
    </location>
</feature>
<dbReference type="PROSITE" id="PS51502">
    <property type="entry name" value="S_R_A_B_BARREL"/>
    <property type="match status" value="1"/>
</dbReference>
<evidence type="ECO:0000313" key="2">
    <source>
        <dbReference type="EMBL" id="GGJ13573.1"/>
    </source>
</evidence>
<reference evidence="2" key="2">
    <citation type="submission" date="2020-09" db="EMBL/GenBank/DDBJ databases">
        <authorList>
            <person name="Sun Q."/>
            <person name="Ohkuma M."/>
        </authorList>
    </citation>
    <scope>NUCLEOTIDE SEQUENCE</scope>
    <source>
        <strain evidence="2">JCM 18487</strain>
    </source>
</reference>
<dbReference type="PANTHER" id="PTHR37832">
    <property type="entry name" value="BLL2683 PROTEIN"/>
    <property type="match status" value="1"/>
</dbReference>
<protein>
    <submittedName>
        <fullName evidence="2">Stress responsive protein</fullName>
    </submittedName>
</protein>
<organism evidence="2 3">
    <name type="scientific">Alicyclobacillus cellulosilyticus</name>
    <dbReference type="NCBI Taxonomy" id="1003997"/>
    <lineage>
        <taxon>Bacteria</taxon>
        <taxon>Bacillati</taxon>
        <taxon>Bacillota</taxon>
        <taxon>Bacilli</taxon>
        <taxon>Bacillales</taxon>
        <taxon>Alicyclobacillaceae</taxon>
        <taxon>Alicyclobacillus</taxon>
    </lineage>
</organism>
<dbReference type="Proteomes" id="UP000637695">
    <property type="component" value="Unassembled WGS sequence"/>
</dbReference>
<proteinExistence type="predicted"/>
<sequence length="95" mass="11127">MVTHVVLMRFRNRDLDVAREVRRRLLAMQEKIPVLRALEVGIDVIRSDRAYDLALIARFDTIDDLHAYAEHPAHMEVLSYIRQVQDHIVSVDYVS</sequence>
<name>A0A917KHB5_9BACL</name>
<comment type="caution">
    <text evidence="2">The sequence shown here is derived from an EMBL/GenBank/DDBJ whole genome shotgun (WGS) entry which is preliminary data.</text>
</comment>
<keyword evidence="3" id="KW-1185">Reference proteome</keyword>
<dbReference type="Gene3D" id="3.30.70.100">
    <property type="match status" value="1"/>
</dbReference>
<dbReference type="PANTHER" id="PTHR37832:SF1">
    <property type="entry name" value="STRESS-RESPONSE A_B BARREL DOMAIN-CONTAINING PROTEIN"/>
    <property type="match status" value="1"/>
</dbReference>
<dbReference type="InterPro" id="IPR011008">
    <property type="entry name" value="Dimeric_a/b-barrel"/>
</dbReference>